<proteinExistence type="predicted"/>
<evidence type="ECO:0000313" key="2">
    <source>
        <dbReference type="Proteomes" id="UP000269041"/>
    </source>
</evidence>
<gene>
    <name evidence="1" type="ORF">EJA03_07415</name>
</gene>
<dbReference type="RefSeq" id="WP_125320601.1">
    <property type="nucleotide sequence ID" value="NZ_AP024891.1"/>
</dbReference>
<accession>A0A427U4Z5</accession>
<comment type="caution">
    <text evidence="1">The sequence shown here is derived from an EMBL/GenBank/DDBJ whole genome shotgun (WGS) entry which is preliminary data.</text>
</comment>
<reference evidence="1 2" key="1">
    <citation type="submission" date="2018-12" db="EMBL/GenBank/DDBJ databases">
        <title>Genomic taxonomy of the Vibrionaceae family.</title>
        <authorList>
            <person name="Gomez-Gil B."/>
            <person name="Enciso-Ibarra K."/>
        </authorList>
    </citation>
    <scope>NUCLEOTIDE SEQUENCE [LARGE SCALE GENOMIC DNA]</scope>
    <source>
        <strain evidence="1 2">CAIM 594</strain>
    </source>
</reference>
<dbReference type="AlphaFoldDB" id="A0A427U4Z5"/>
<name>A0A427U4Z5_9VIBR</name>
<dbReference type="Proteomes" id="UP000269041">
    <property type="component" value="Unassembled WGS sequence"/>
</dbReference>
<dbReference type="EMBL" id="RSFA01000024">
    <property type="protein sequence ID" value="RSD31745.1"/>
    <property type="molecule type" value="Genomic_DNA"/>
</dbReference>
<evidence type="ECO:0000313" key="1">
    <source>
        <dbReference type="EMBL" id="RSD31745.1"/>
    </source>
</evidence>
<organism evidence="1 2">
    <name type="scientific">Vibrio pectenicida</name>
    <dbReference type="NCBI Taxonomy" id="62763"/>
    <lineage>
        <taxon>Bacteria</taxon>
        <taxon>Pseudomonadati</taxon>
        <taxon>Pseudomonadota</taxon>
        <taxon>Gammaproteobacteria</taxon>
        <taxon>Vibrionales</taxon>
        <taxon>Vibrionaceae</taxon>
        <taxon>Vibrio</taxon>
    </lineage>
</organism>
<protein>
    <submittedName>
        <fullName evidence="1">Uncharacterized protein</fullName>
    </submittedName>
</protein>
<sequence>MICVNTTANVSHFSERVAIGARVCTQDRHSQAKKEIDISIPDTLLDNEYFGERIALNVVGMVLNQMGLGRAFDIKEWVLKPTA</sequence>
<keyword evidence="2" id="KW-1185">Reference proteome</keyword>